<keyword evidence="3 11" id="KW-0227">DNA damage</keyword>
<dbReference type="GO" id="GO:0005524">
    <property type="term" value="F:ATP binding"/>
    <property type="evidence" value="ECO:0007669"/>
    <property type="project" value="UniProtKB-UniRule"/>
</dbReference>
<keyword evidence="2 11" id="KW-0547">Nucleotide-binding</keyword>
<evidence type="ECO:0000313" key="15">
    <source>
        <dbReference type="EMBL" id="QIN83678.1"/>
    </source>
</evidence>
<feature type="region of interest" description="Lon-protease-like" evidence="11">
    <location>
        <begin position="354"/>
        <end position="460"/>
    </location>
</feature>
<dbReference type="CDD" id="cd01121">
    <property type="entry name" value="RadA_SMS_N"/>
    <property type="match status" value="1"/>
</dbReference>
<dbReference type="InterPro" id="IPR027417">
    <property type="entry name" value="P-loop_NTPase"/>
</dbReference>
<organism evidence="15 16">
    <name type="scientific">Rubrobacter tropicus</name>
    <dbReference type="NCBI Taxonomy" id="2653851"/>
    <lineage>
        <taxon>Bacteria</taxon>
        <taxon>Bacillati</taxon>
        <taxon>Actinomycetota</taxon>
        <taxon>Rubrobacteria</taxon>
        <taxon>Rubrobacterales</taxon>
        <taxon>Rubrobacteraceae</taxon>
        <taxon>Rubrobacter</taxon>
    </lineage>
</organism>
<keyword evidence="8 11" id="KW-0346">Stress response</keyword>
<feature type="binding site" evidence="11">
    <location>
        <begin position="100"/>
        <end position="107"/>
    </location>
    <ligand>
        <name>ATP</name>
        <dbReference type="ChEBI" id="CHEBI:30616"/>
    </ligand>
</feature>
<dbReference type="InterPro" id="IPR041166">
    <property type="entry name" value="Rubredoxin_2"/>
</dbReference>
<keyword evidence="1 11" id="KW-0479">Metal-binding</keyword>
<evidence type="ECO:0000256" key="7">
    <source>
        <dbReference type="ARBA" id="ARBA00022840"/>
    </source>
</evidence>
<evidence type="ECO:0000256" key="8">
    <source>
        <dbReference type="ARBA" id="ARBA00023016"/>
    </source>
</evidence>
<feature type="short sequence motif" description="RadA KNRFG motif" evidence="11">
    <location>
        <begin position="254"/>
        <end position="258"/>
    </location>
</feature>
<evidence type="ECO:0000256" key="3">
    <source>
        <dbReference type="ARBA" id="ARBA00022763"/>
    </source>
</evidence>
<dbReference type="HAMAP" id="MF_01498">
    <property type="entry name" value="RadA_bact"/>
    <property type="match status" value="1"/>
</dbReference>
<comment type="similarity">
    <text evidence="11 13">Belongs to the RecA family. RadA subfamily.</text>
</comment>
<dbReference type="GO" id="GO:0008270">
    <property type="term" value="F:zinc ion binding"/>
    <property type="evidence" value="ECO:0007669"/>
    <property type="project" value="UniProtKB-KW"/>
</dbReference>
<evidence type="ECO:0000256" key="10">
    <source>
        <dbReference type="ARBA" id="ARBA00023204"/>
    </source>
</evidence>
<dbReference type="NCBIfam" id="TIGR00416">
    <property type="entry name" value="sms"/>
    <property type="match status" value="1"/>
</dbReference>
<dbReference type="Gene3D" id="3.40.50.300">
    <property type="entry name" value="P-loop containing nucleotide triphosphate hydrolases"/>
    <property type="match status" value="1"/>
</dbReference>
<name>A0A6G8QB67_9ACTN</name>
<dbReference type="GO" id="GO:0016787">
    <property type="term" value="F:hydrolase activity"/>
    <property type="evidence" value="ECO:0007669"/>
    <property type="project" value="UniProtKB-KW"/>
</dbReference>
<keyword evidence="6 13" id="KW-0862">Zinc</keyword>
<keyword evidence="16" id="KW-1185">Reference proteome</keyword>
<evidence type="ECO:0000256" key="9">
    <source>
        <dbReference type="ARBA" id="ARBA00023125"/>
    </source>
</evidence>
<comment type="domain">
    <text evidence="11">The middle region has homology to RecA with ATPase motifs including the RadA KNRFG motif, while the C-terminus is homologous to Lon protease.</text>
</comment>
<evidence type="ECO:0000256" key="11">
    <source>
        <dbReference type="HAMAP-Rule" id="MF_01498"/>
    </source>
</evidence>
<dbReference type="PANTHER" id="PTHR32472:SF10">
    <property type="entry name" value="DNA REPAIR PROTEIN RADA-LIKE PROTEIN"/>
    <property type="match status" value="1"/>
</dbReference>
<evidence type="ECO:0000259" key="14">
    <source>
        <dbReference type="PROSITE" id="PS50162"/>
    </source>
</evidence>
<dbReference type="InterPro" id="IPR014721">
    <property type="entry name" value="Ribsml_uS5_D2-typ_fold_subgr"/>
</dbReference>
<dbReference type="FunFam" id="3.40.50.300:FF:000050">
    <property type="entry name" value="DNA repair protein RadA"/>
    <property type="match status" value="1"/>
</dbReference>
<dbReference type="Gene3D" id="3.30.230.10">
    <property type="match status" value="1"/>
</dbReference>
<dbReference type="PROSITE" id="PS50162">
    <property type="entry name" value="RECA_2"/>
    <property type="match status" value="1"/>
</dbReference>
<evidence type="ECO:0000256" key="6">
    <source>
        <dbReference type="ARBA" id="ARBA00022833"/>
    </source>
</evidence>
<dbReference type="PRINTS" id="PR01874">
    <property type="entry name" value="DNAREPAIRADA"/>
</dbReference>
<dbReference type="Proteomes" id="UP000501452">
    <property type="component" value="Chromosome"/>
</dbReference>
<keyword evidence="7 11" id="KW-0067">ATP-binding</keyword>
<evidence type="ECO:0000256" key="5">
    <source>
        <dbReference type="ARBA" id="ARBA00022801"/>
    </source>
</evidence>
<dbReference type="GO" id="GO:0140664">
    <property type="term" value="F:ATP-dependent DNA damage sensor activity"/>
    <property type="evidence" value="ECO:0007669"/>
    <property type="project" value="InterPro"/>
</dbReference>
<dbReference type="Pfam" id="PF13541">
    <property type="entry name" value="ChlI"/>
    <property type="match status" value="1"/>
</dbReference>
<evidence type="ECO:0000313" key="16">
    <source>
        <dbReference type="Proteomes" id="UP000501452"/>
    </source>
</evidence>
<gene>
    <name evidence="11 15" type="primary">radA</name>
    <name evidence="15" type="ORF">GBA63_14330</name>
</gene>
<keyword evidence="5" id="KW-0378">Hydrolase</keyword>
<dbReference type="KEGG" id="rub:GBA63_14330"/>
<keyword evidence="9 11" id="KW-0238">DNA-binding</keyword>
<dbReference type="Pfam" id="PF18073">
    <property type="entry name" value="Zn_ribbon_LapB"/>
    <property type="match status" value="1"/>
</dbReference>
<keyword evidence="10 11" id="KW-0234">DNA repair</keyword>
<feature type="domain" description="RecA family profile 1" evidence="14">
    <location>
        <begin position="71"/>
        <end position="217"/>
    </location>
</feature>
<evidence type="ECO:0000256" key="13">
    <source>
        <dbReference type="RuleBase" id="RU003555"/>
    </source>
</evidence>
<accession>A0A6G8QB67</accession>
<dbReference type="InterPro" id="IPR020568">
    <property type="entry name" value="Ribosomal_Su5_D2-typ_SF"/>
</dbReference>
<evidence type="ECO:0000256" key="12">
    <source>
        <dbReference type="NCBIfam" id="TIGR00416"/>
    </source>
</evidence>
<dbReference type="SMART" id="SM00382">
    <property type="entry name" value="AAA"/>
    <property type="match status" value="1"/>
</dbReference>
<evidence type="ECO:0000256" key="4">
    <source>
        <dbReference type="ARBA" id="ARBA00022771"/>
    </source>
</evidence>
<evidence type="ECO:0000256" key="2">
    <source>
        <dbReference type="ARBA" id="ARBA00022741"/>
    </source>
</evidence>
<dbReference type="InterPro" id="IPR003593">
    <property type="entry name" value="AAA+_ATPase"/>
</dbReference>
<dbReference type="GO" id="GO:0000725">
    <property type="term" value="P:recombinational repair"/>
    <property type="evidence" value="ECO:0007669"/>
    <property type="project" value="UniProtKB-UniRule"/>
</dbReference>
<comment type="function">
    <text evidence="13">DNA-dependent ATPase involved in processing of recombination intermediates, plays a role in repairing DNA breaks. Stimulates the branch migration of RecA-mediated strand transfer reactions, allowing the 3' invading strand to extend heteroduplex DNA faster. Binds ssDNA in the presence of ADP but not other nucleotides, has ATPase activity that is stimulated by ssDNA and various branched DNA structures, but inhibited by SSB. Does not have RecA's homology-searching function.</text>
</comment>
<dbReference type="InterPro" id="IPR020588">
    <property type="entry name" value="RecA_ATP-bd"/>
</dbReference>
<dbReference type="SUPFAM" id="SSF52540">
    <property type="entry name" value="P-loop containing nucleoside triphosphate hydrolases"/>
    <property type="match status" value="1"/>
</dbReference>
<dbReference type="GO" id="GO:0005829">
    <property type="term" value="C:cytosol"/>
    <property type="evidence" value="ECO:0007669"/>
    <property type="project" value="TreeGrafter"/>
</dbReference>
<comment type="function">
    <text evidence="11">Plays a role in repairing double-strand DNA breaks, probably involving stabilizing or processing branched DNA or blocked replication forks.</text>
</comment>
<dbReference type="EMBL" id="CP045119">
    <property type="protein sequence ID" value="QIN83678.1"/>
    <property type="molecule type" value="Genomic_DNA"/>
</dbReference>
<dbReference type="AlphaFoldDB" id="A0A6G8QB67"/>
<keyword evidence="4 13" id="KW-0863">Zinc-finger</keyword>
<protein>
    <recommendedName>
        <fullName evidence="11 12">DNA repair protein RadA</fullName>
    </recommendedName>
</protein>
<evidence type="ECO:0000256" key="1">
    <source>
        <dbReference type="ARBA" id="ARBA00022723"/>
    </source>
</evidence>
<sequence>MATKTLYVCSNCGHQAPKWLGRCPDCGEWSTFVEEAREAKKVVGFAERATRKKTGAAGRTLRLDQVEAAADGGRIGTSVAELDRVLGGGIVPGSMVLVGGEPGVGKSTLLLQVMGHLGEGCLMVSGEESPRQVALSAKRLGVQGAGFSVLSETDVDVIEATILEERPTVVVVDSIQTLYSPELSGAPGGVGQVRECAARLMRLAKSEGIAVVLVGHVTKDGSIAGPRVLEHMVDTVLQFEGDRFQSFRVLRALKNRFGSTNEIGVFEMTGRGMVEVEDPSAFFLSKREEKMPSGVATVCLLEGTRPMLVEIESLVAPSPLANPRRIANGVDTGRVNMLCAVLARRAGLSLADQDVYVNVTGGVRVEEPAADLGVALAIASALRDKPVGKGTACFGEVGLTGDVRFVSGAPRRTGEVLKMGYGRIIRPEGTSDEGFDARTRKDASVIEVSTLEEAVAVALL</sequence>
<dbReference type="SUPFAM" id="SSF54211">
    <property type="entry name" value="Ribosomal protein S5 domain 2-like"/>
    <property type="match status" value="1"/>
</dbReference>
<dbReference type="Pfam" id="PF13481">
    <property type="entry name" value="AAA_25"/>
    <property type="match status" value="1"/>
</dbReference>
<dbReference type="InterPro" id="IPR004504">
    <property type="entry name" value="DNA_repair_RadA"/>
</dbReference>
<dbReference type="RefSeq" id="WP_166177174.1">
    <property type="nucleotide sequence ID" value="NZ_CP045119.1"/>
</dbReference>
<dbReference type="PANTHER" id="PTHR32472">
    <property type="entry name" value="DNA REPAIR PROTEIN RADA"/>
    <property type="match status" value="1"/>
</dbReference>
<reference evidence="15 16" key="1">
    <citation type="submission" date="2019-10" db="EMBL/GenBank/DDBJ databases">
        <title>Rubrobacter sp nov SCSIO 52090 isolated from a deep-sea sediment in the South China Sea.</title>
        <authorList>
            <person name="Chen R.W."/>
        </authorList>
    </citation>
    <scope>NUCLEOTIDE SEQUENCE [LARGE SCALE GENOMIC DNA]</scope>
    <source>
        <strain evidence="15 16">SCSIO 52909</strain>
    </source>
</reference>
<dbReference type="GO" id="GO:0003684">
    <property type="term" value="F:damaged DNA binding"/>
    <property type="evidence" value="ECO:0007669"/>
    <property type="project" value="InterPro"/>
</dbReference>
<proteinExistence type="inferred from homology"/>